<evidence type="ECO:0000259" key="8">
    <source>
        <dbReference type="PROSITE" id="PS50043"/>
    </source>
</evidence>
<keyword evidence="5" id="KW-0804">Transcription</keyword>
<dbReference type="InterPro" id="IPR011006">
    <property type="entry name" value="CheY-like_superfamily"/>
</dbReference>
<dbReference type="Pfam" id="PF00196">
    <property type="entry name" value="GerE"/>
    <property type="match status" value="1"/>
</dbReference>
<organism evidence="10 11">
    <name type="scientific">Coprococcus comes</name>
    <dbReference type="NCBI Taxonomy" id="410072"/>
    <lineage>
        <taxon>Bacteria</taxon>
        <taxon>Bacillati</taxon>
        <taxon>Bacillota</taxon>
        <taxon>Clostridia</taxon>
        <taxon>Lachnospirales</taxon>
        <taxon>Lachnospiraceae</taxon>
        <taxon>Coprococcus</taxon>
    </lineage>
</organism>
<dbReference type="InterPro" id="IPR036388">
    <property type="entry name" value="WH-like_DNA-bd_sf"/>
</dbReference>
<dbReference type="SMART" id="SM00448">
    <property type="entry name" value="REC"/>
    <property type="match status" value="1"/>
</dbReference>
<dbReference type="SMART" id="SM00421">
    <property type="entry name" value="HTH_LUXR"/>
    <property type="match status" value="1"/>
</dbReference>
<dbReference type="InterPro" id="IPR016032">
    <property type="entry name" value="Sig_transdc_resp-reg_C-effctor"/>
</dbReference>
<gene>
    <name evidence="10" type="primary">vraR_1</name>
    <name evidence="10" type="ORF">ERS852574_01183</name>
</gene>
<evidence type="ECO:0000256" key="5">
    <source>
        <dbReference type="ARBA" id="ARBA00023163"/>
    </source>
</evidence>
<dbReference type="EMBL" id="CYXR01000007">
    <property type="protein sequence ID" value="CUM86283.1"/>
    <property type="molecule type" value="Genomic_DNA"/>
</dbReference>
<dbReference type="Pfam" id="PF00072">
    <property type="entry name" value="Response_reg"/>
    <property type="match status" value="1"/>
</dbReference>
<dbReference type="AlphaFoldDB" id="A0A173S7G7"/>
<evidence type="ECO:0000259" key="9">
    <source>
        <dbReference type="PROSITE" id="PS50110"/>
    </source>
</evidence>
<dbReference type="SUPFAM" id="SSF46894">
    <property type="entry name" value="C-terminal effector domain of the bipartite response regulators"/>
    <property type="match status" value="1"/>
</dbReference>
<dbReference type="InterPro" id="IPR058245">
    <property type="entry name" value="NreC/VraR/RcsB-like_REC"/>
</dbReference>
<dbReference type="PANTHER" id="PTHR43214:SF42">
    <property type="entry name" value="TRANSCRIPTIONAL REGULATORY PROTEIN DESR"/>
    <property type="match status" value="1"/>
</dbReference>
<dbReference type="PRINTS" id="PR00038">
    <property type="entry name" value="HTHLUXR"/>
</dbReference>
<dbReference type="PROSITE" id="PS50110">
    <property type="entry name" value="RESPONSE_REGULATORY"/>
    <property type="match status" value="1"/>
</dbReference>
<dbReference type="GO" id="GO:0003677">
    <property type="term" value="F:DNA binding"/>
    <property type="evidence" value="ECO:0007669"/>
    <property type="project" value="UniProtKB-KW"/>
</dbReference>
<feature type="domain" description="HTH luxR-type" evidence="8">
    <location>
        <begin position="136"/>
        <end position="201"/>
    </location>
</feature>
<evidence type="ECO:0000256" key="2">
    <source>
        <dbReference type="ARBA" id="ARBA00022553"/>
    </source>
</evidence>
<evidence type="ECO:0000256" key="1">
    <source>
        <dbReference type="ARBA" id="ARBA00018672"/>
    </source>
</evidence>
<evidence type="ECO:0000256" key="6">
    <source>
        <dbReference type="ARBA" id="ARBA00024867"/>
    </source>
</evidence>
<dbReference type="GO" id="GO:0000160">
    <property type="term" value="P:phosphorelay signal transduction system"/>
    <property type="evidence" value="ECO:0007669"/>
    <property type="project" value="InterPro"/>
</dbReference>
<comment type="function">
    <text evidence="6">May play the central regulatory role in sporulation. It may be an element of the effector pathway responsible for the activation of sporulation genes in response to nutritional stress. Spo0A may act in concert with spo0H (a sigma factor) to control the expression of some genes that are critical to the sporulation process.</text>
</comment>
<accession>A0A173S7G7</accession>
<dbReference type="Gene3D" id="1.10.10.10">
    <property type="entry name" value="Winged helix-like DNA-binding domain superfamily/Winged helix DNA-binding domain"/>
    <property type="match status" value="1"/>
</dbReference>
<keyword evidence="2 7" id="KW-0597">Phosphoprotein</keyword>
<sequence>MIRVLIVEDQRMAREDMENYIQSSGRYCLAASITNAAMAETVCRQSRCELVLMDVCTENDESGLVAAEKIKKTMPQIKVIIVTSLVECSFIDRARKAGVESFWYKDAGKEELLEVMDRTMKGENVYPDAPPVVMIGTAKSCDFTPGELAVLRLVVEGESYKKIAESLCISPEIVKWHIKNMLQKTNFDSKTKLAVAVTKKNLIINGF</sequence>
<evidence type="ECO:0000256" key="4">
    <source>
        <dbReference type="ARBA" id="ARBA00023125"/>
    </source>
</evidence>
<dbReference type="InterPro" id="IPR001789">
    <property type="entry name" value="Sig_transdc_resp-reg_receiver"/>
</dbReference>
<dbReference type="GO" id="GO:0006355">
    <property type="term" value="P:regulation of DNA-templated transcription"/>
    <property type="evidence" value="ECO:0007669"/>
    <property type="project" value="InterPro"/>
</dbReference>
<evidence type="ECO:0000256" key="3">
    <source>
        <dbReference type="ARBA" id="ARBA00023015"/>
    </source>
</evidence>
<protein>
    <recommendedName>
        <fullName evidence="1">Stage 0 sporulation protein A homolog</fullName>
    </recommendedName>
</protein>
<feature type="modified residue" description="4-aspartylphosphate" evidence="7">
    <location>
        <position position="54"/>
    </location>
</feature>
<reference evidence="10 11" key="1">
    <citation type="submission" date="2015-09" db="EMBL/GenBank/DDBJ databases">
        <authorList>
            <consortium name="Pathogen Informatics"/>
        </authorList>
    </citation>
    <scope>NUCLEOTIDE SEQUENCE [LARGE SCALE GENOMIC DNA]</scope>
    <source>
        <strain evidence="10 11">2789STDY5834962</strain>
    </source>
</reference>
<keyword evidence="3" id="KW-0805">Transcription regulation</keyword>
<dbReference type="CDD" id="cd17535">
    <property type="entry name" value="REC_NarL-like"/>
    <property type="match status" value="1"/>
</dbReference>
<dbReference type="InterPro" id="IPR039420">
    <property type="entry name" value="WalR-like"/>
</dbReference>
<evidence type="ECO:0000256" key="7">
    <source>
        <dbReference type="PROSITE-ProRule" id="PRU00169"/>
    </source>
</evidence>
<dbReference type="PROSITE" id="PS50043">
    <property type="entry name" value="HTH_LUXR_2"/>
    <property type="match status" value="1"/>
</dbReference>
<keyword evidence="4" id="KW-0238">DNA-binding</keyword>
<name>A0A173S7G7_9FIRM</name>
<dbReference type="Gene3D" id="3.40.50.2300">
    <property type="match status" value="1"/>
</dbReference>
<evidence type="ECO:0000313" key="10">
    <source>
        <dbReference type="EMBL" id="CUM86283.1"/>
    </source>
</evidence>
<dbReference type="Proteomes" id="UP000095727">
    <property type="component" value="Unassembled WGS sequence"/>
</dbReference>
<feature type="domain" description="Response regulatory" evidence="9">
    <location>
        <begin position="3"/>
        <end position="120"/>
    </location>
</feature>
<proteinExistence type="predicted"/>
<dbReference type="RefSeq" id="WP_055156127.1">
    <property type="nucleotide sequence ID" value="NZ_CYXR01000007.1"/>
</dbReference>
<dbReference type="PANTHER" id="PTHR43214">
    <property type="entry name" value="TWO-COMPONENT RESPONSE REGULATOR"/>
    <property type="match status" value="1"/>
</dbReference>
<dbReference type="SUPFAM" id="SSF52172">
    <property type="entry name" value="CheY-like"/>
    <property type="match status" value="1"/>
</dbReference>
<dbReference type="InterPro" id="IPR000792">
    <property type="entry name" value="Tscrpt_reg_LuxR_C"/>
</dbReference>
<evidence type="ECO:0000313" key="11">
    <source>
        <dbReference type="Proteomes" id="UP000095727"/>
    </source>
</evidence>
<dbReference type="CDD" id="cd06170">
    <property type="entry name" value="LuxR_C_like"/>
    <property type="match status" value="1"/>
</dbReference>